<dbReference type="PANTHER" id="PTHR45947">
    <property type="entry name" value="SULFOQUINOVOSYL TRANSFERASE SQD2"/>
    <property type="match status" value="1"/>
</dbReference>
<dbReference type="InterPro" id="IPR001296">
    <property type="entry name" value="Glyco_trans_1"/>
</dbReference>
<evidence type="ECO:0000313" key="4">
    <source>
        <dbReference type="Proteomes" id="UP000523161"/>
    </source>
</evidence>
<dbReference type="Proteomes" id="UP000523161">
    <property type="component" value="Unassembled WGS sequence"/>
</dbReference>
<comment type="caution">
    <text evidence="3">The sequence shown here is derived from an EMBL/GenBank/DDBJ whole genome shotgun (WGS) entry which is preliminary data.</text>
</comment>
<dbReference type="AlphaFoldDB" id="A0A7Y5APA1"/>
<reference evidence="3 4" key="1">
    <citation type="submission" date="2020-06" db="EMBL/GenBank/DDBJ databases">
        <title>Rheinheimera sp. nov., a marine bacterium isolated from coastal.</title>
        <authorList>
            <person name="Yu Q."/>
            <person name="Qi Y."/>
            <person name="Pu J."/>
        </authorList>
    </citation>
    <scope>NUCLEOTIDE SEQUENCE [LARGE SCALE GENOMIC DNA]</scope>
    <source>
        <strain evidence="3 4">YQF-2</strain>
    </source>
</reference>
<dbReference type="GO" id="GO:0016758">
    <property type="term" value="F:hexosyltransferase activity"/>
    <property type="evidence" value="ECO:0007669"/>
    <property type="project" value="TreeGrafter"/>
</dbReference>
<sequence>MLNVLHVFDHSAPLHSGYSFRSLAILREQQSLNISTRQLTGSKHYPAGPAEEYAEGQLFYRTQPGRLAKLPLLNQWDVIKQLQRRLTELVQQQRPDIIHAHSPSLNAIAAARVAKRFNIPLVYEMRASWEDAAVSHGTCKEGDLRYRLGQWLEKKALKSADHVVTICQGLADQIADWGISRERISIVANAVDLTAFSPQRHRDLELNNSLALQDTTVLGFLGSFYRYEGLHILLQALALLLPTQPQLRLLLVGGGLQEAALKAQAAALNISDAVIFTGRVPHNSVSRYYSLVDIFVYPREAIRLTELVTPLKPLEAMAQQGLVVASDIGGHRELIRHNDTGILFEADNPAKLAAVLQQLLQQRTDWSRLKSNARRFVEQERSWQHTVATILPVYQQLAGAKSQ</sequence>
<dbReference type="CDD" id="cd03794">
    <property type="entry name" value="GT4_WbuB-like"/>
    <property type="match status" value="1"/>
</dbReference>
<dbReference type="Pfam" id="PF13579">
    <property type="entry name" value="Glyco_trans_4_4"/>
    <property type="match status" value="1"/>
</dbReference>
<accession>A0A7Y5APA1</accession>
<dbReference type="InterPro" id="IPR024004">
    <property type="entry name" value="PEP-CTERM/XrtA_GlycosylTrfase"/>
</dbReference>
<evidence type="ECO:0000313" key="3">
    <source>
        <dbReference type="EMBL" id="NRQ42011.1"/>
    </source>
</evidence>
<keyword evidence="3" id="KW-0808">Transferase</keyword>
<protein>
    <submittedName>
        <fullName evidence="3">Glycosyltransferase, exosortase A system-associated</fullName>
    </submittedName>
</protein>
<feature type="domain" description="Glycosyltransferase subfamily 4-like N-terminal" evidence="2">
    <location>
        <begin position="17"/>
        <end position="189"/>
    </location>
</feature>
<evidence type="ECO:0000259" key="1">
    <source>
        <dbReference type="Pfam" id="PF00534"/>
    </source>
</evidence>
<proteinExistence type="predicted"/>
<dbReference type="PANTHER" id="PTHR45947:SF3">
    <property type="entry name" value="SULFOQUINOVOSYL TRANSFERASE SQD2"/>
    <property type="match status" value="1"/>
</dbReference>
<gene>
    <name evidence="3" type="ORF">HRH59_05435</name>
</gene>
<dbReference type="SUPFAM" id="SSF53756">
    <property type="entry name" value="UDP-Glycosyltransferase/glycogen phosphorylase"/>
    <property type="match status" value="1"/>
</dbReference>
<name>A0A7Y5APA1_9GAMM</name>
<dbReference type="NCBIfam" id="TIGR04063">
    <property type="entry name" value="stp3"/>
    <property type="match status" value="1"/>
</dbReference>
<keyword evidence="4" id="KW-1185">Reference proteome</keyword>
<dbReference type="EMBL" id="JABSOD010000004">
    <property type="protein sequence ID" value="NRQ42011.1"/>
    <property type="molecule type" value="Genomic_DNA"/>
</dbReference>
<organism evidence="3 4">
    <name type="scientific">Rheinheimera lutimaris</name>
    <dbReference type="NCBI Taxonomy" id="2740584"/>
    <lineage>
        <taxon>Bacteria</taxon>
        <taxon>Pseudomonadati</taxon>
        <taxon>Pseudomonadota</taxon>
        <taxon>Gammaproteobacteria</taxon>
        <taxon>Chromatiales</taxon>
        <taxon>Chromatiaceae</taxon>
        <taxon>Rheinheimera</taxon>
    </lineage>
</organism>
<dbReference type="Gene3D" id="3.40.50.2000">
    <property type="entry name" value="Glycogen Phosphorylase B"/>
    <property type="match status" value="2"/>
</dbReference>
<dbReference type="RefSeq" id="WP_173500365.1">
    <property type="nucleotide sequence ID" value="NZ_JABSOD010000004.1"/>
</dbReference>
<dbReference type="Pfam" id="PF00534">
    <property type="entry name" value="Glycos_transf_1"/>
    <property type="match status" value="1"/>
</dbReference>
<feature type="domain" description="Glycosyl transferase family 1" evidence="1">
    <location>
        <begin position="213"/>
        <end position="375"/>
    </location>
</feature>
<dbReference type="InterPro" id="IPR050194">
    <property type="entry name" value="Glycosyltransferase_grp1"/>
</dbReference>
<dbReference type="InterPro" id="IPR028098">
    <property type="entry name" value="Glyco_trans_4-like_N"/>
</dbReference>
<evidence type="ECO:0000259" key="2">
    <source>
        <dbReference type="Pfam" id="PF13579"/>
    </source>
</evidence>